<dbReference type="InParanoid" id="A0A1X7SDJ1"/>
<evidence type="ECO:0000256" key="1">
    <source>
        <dbReference type="SAM" id="MobiDB-lite"/>
    </source>
</evidence>
<keyword evidence="3" id="KW-1185">Reference proteome</keyword>
<organism evidence="2">
    <name type="scientific">Amphimedon queenslandica</name>
    <name type="common">Sponge</name>
    <dbReference type="NCBI Taxonomy" id="400682"/>
    <lineage>
        <taxon>Eukaryota</taxon>
        <taxon>Metazoa</taxon>
        <taxon>Porifera</taxon>
        <taxon>Demospongiae</taxon>
        <taxon>Heteroscleromorpha</taxon>
        <taxon>Haplosclerida</taxon>
        <taxon>Niphatidae</taxon>
        <taxon>Amphimedon</taxon>
    </lineage>
</organism>
<reference evidence="3" key="1">
    <citation type="journal article" date="2010" name="Nature">
        <title>The Amphimedon queenslandica genome and the evolution of animal complexity.</title>
        <authorList>
            <person name="Srivastava M."/>
            <person name="Simakov O."/>
            <person name="Chapman J."/>
            <person name="Fahey B."/>
            <person name="Gauthier M.E."/>
            <person name="Mitros T."/>
            <person name="Richards G.S."/>
            <person name="Conaco C."/>
            <person name="Dacre M."/>
            <person name="Hellsten U."/>
            <person name="Larroux C."/>
            <person name="Putnam N.H."/>
            <person name="Stanke M."/>
            <person name="Adamska M."/>
            <person name="Darling A."/>
            <person name="Degnan S.M."/>
            <person name="Oakley T.H."/>
            <person name="Plachetzki D.C."/>
            <person name="Zhai Y."/>
            <person name="Adamski M."/>
            <person name="Calcino A."/>
            <person name="Cummins S.F."/>
            <person name="Goodstein D.M."/>
            <person name="Harris C."/>
            <person name="Jackson D.J."/>
            <person name="Leys S.P."/>
            <person name="Shu S."/>
            <person name="Woodcroft B.J."/>
            <person name="Vervoort M."/>
            <person name="Kosik K.S."/>
            <person name="Manning G."/>
            <person name="Degnan B.M."/>
            <person name="Rokhsar D.S."/>
        </authorList>
    </citation>
    <scope>NUCLEOTIDE SEQUENCE [LARGE SCALE GENOMIC DNA]</scope>
</reference>
<dbReference type="EnsemblMetazoa" id="XM_020008645.1">
    <property type="protein sequence ID" value="XP_019864204.1"/>
    <property type="gene ID" value="LOC109593663"/>
</dbReference>
<feature type="compositionally biased region" description="Basic and acidic residues" evidence="1">
    <location>
        <begin position="21"/>
        <end position="42"/>
    </location>
</feature>
<sequence length="164" mass="19112">MLTLETQSLETKTLLTKRKRDQKDSPHSDNSKKLKTDELEESVKKKQIMTGEYEKLKAIVADKEVYITELLKEKTQVEEQLKENQIIIDNFKTTVSEKDAYISKLLKGKSQEQERITSQEEQSIKETSSVEVQFNYLIPSMGKRYASKFELIFPKIGFLMLLKN</sequence>
<accession>A0A1X7SDJ1</accession>
<name>A0A1X7SDJ1_AMPQE</name>
<reference evidence="2" key="2">
    <citation type="submission" date="2017-05" db="UniProtKB">
        <authorList>
            <consortium name="EnsemblMetazoa"/>
        </authorList>
    </citation>
    <scope>IDENTIFICATION</scope>
</reference>
<protein>
    <submittedName>
        <fullName evidence="2">Uncharacterized protein</fullName>
    </submittedName>
</protein>
<dbReference type="Proteomes" id="UP000007879">
    <property type="component" value="Unassembled WGS sequence"/>
</dbReference>
<feature type="compositionally biased region" description="Polar residues" evidence="1">
    <location>
        <begin position="1"/>
        <end position="14"/>
    </location>
</feature>
<gene>
    <name evidence="2" type="primary">109593663</name>
</gene>
<dbReference type="KEGG" id="aqu:109593663"/>
<feature type="region of interest" description="Disordered" evidence="1">
    <location>
        <begin position="1"/>
        <end position="42"/>
    </location>
</feature>
<dbReference type="AlphaFoldDB" id="A0A1X7SDJ1"/>
<proteinExistence type="predicted"/>
<dbReference type="EnsemblMetazoa" id="Aqu2.1.00124_001">
    <property type="protein sequence ID" value="Aqu2.1.00124_001"/>
    <property type="gene ID" value="Aqu2.1.00124"/>
</dbReference>
<evidence type="ECO:0000313" key="3">
    <source>
        <dbReference type="Proteomes" id="UP000007879"/>
    </source>
</evidence>
<evidence type="ECO:0000313" key="2">
    <source>
        <dbReference type="EnsemblMetazoa" id="Aqu2.1.00124_001"/>
    </source>
</evidence>